<feature type="region of interest" description="Disordered" evidence="1">
    <location>
        <begin position="683"/>
        <end position="770"/>
    </location>
</feature>
<feature type="compositionally biased region" description="Basic residues" evidence="1">
    <location>
        <begin position="686"/>
        <end position="709"/>
    </location>
</feature>
<dbReference type="GO" id="GO:0043186">
    <property type="term" value="C:P granule"/>
    <property type="evidence" value="ECO:0007669"/>
    <property type="project" value="TreeGrafter"/>
</dbReference>
<feature type="compositionally biased region" description="Basic and acidic residues" evidence="1">
    <location>
        <begin position="963"/>
        <end position="981"/>
    </location>
</feature>
<feature type="domain" description="DNA2/NAM7 helicase helicase" evidence="2">
    <location>
        <begin position="1175"/>
        <end position="1272"/>
    </location>
</feature>
<evidence type="ECO:0000259" key="2">
    <source>
        <dbReference type="Pfam" id="PF13086"/>
    </source>
</evidence>
<dbReference type="GO" id="GO:0035194">
    <property type="term" value="P:regulatory ncRNA-mediated post-transcriptional gene silencing"/>
    <property type="evidence" value="ECO:0007669"/>
    <property type="project" value="TreeGrafter"/>
</dbReference>
<feature type="region of interest" description="Disordered" evidence="1">
    <location>
        <begin position="1139"/>
        <end position="1162"/>
    </location>
</feature>
<feature type="region of interest" description="Disordered" evidence="1">
    <location>
        <begin position="963"/>
        <end position="984"/>
    </location>
</feature>
<evidence type="ECO:0000313" key="5">
    <source>
        <dbReference type="Proteomes" id="UP000018050"/>
    </source>
</evidence>
<dbReference type="VEuPathDB" id="ToxoDB:EAH_00039050"/>
<dbReference type="Pfam" id="PF13086">
    <property type="entry name" value="AAA_11"/>
    <property type="match status" value="1"/>
</dbReference>
<feature type="compositionally biased region" description="Low complexity" evidence="1">
    <location>
        <begin position="726"/>
        <end position="736"/>
    </location>
</feature>
<dbReference type="EMBL" id="HG670950">
    <property type="protein sequence ID" value="CDI78999.1"/>
    <property type="molecule type" value="Genomic_DNA"/>
</dbReference>
<accession>U6GK78</accession>
<reference evidence="4" key="2">
    <citation type="submission" date="2013-10" db="EMBL/GenBank/DDBJ databases">
        <authorList>
            <person name="Aslett M."/>
        </authorList>
    </citation>
    <scope>NUCLEOTIDE SEQUENCE</scope>
    <source>
        <strain evidence="4">Houghton</strain>
    </source>
</reference>
<feature type="compositionally biased region" description="Low complexity" evidence="1">
    <location>
        <begin position="146"/>
        <end position="162"/>
    </location>
</feature>
<dbReference type="InterPro" id="IPR041679">
    <property type="entry name" value="DNA2/NAM7-like_C"/>
</dbReference>
<feature type="region of interest" description="Disordered" evidence="1">
    <location>
        <begin position="1063"/>
        <end position="1104"/>
    </location>
</feature>
<dbReference type="Gene3D" id="3.40.50.300">
    <property type="entry name" value="P-loop containing nucleotide triphosphate hydrolases"/>
    <property type="match status" value="2"/>
</dbReference>
<proteinExistence type="predicted"/>
<dbReference type="GO" id="GO:0005829">
    <property type="term" value="C:cytosol"/>
    <property type="evidence" value="ECO:0007669"/>
    <property type="project" value="TreeGrafter"/>
</dbReference>
<reference evidence="4" key="1">
    <citation type="submission" date="2013-10" db="EMBL/GenBank/DDBJ databases">
        <title>Genomic analysis of the causative agents of coccidiosis in chickens.</title>
        <authorList>
            <person name="Reid A.J."/>
            <person name="Blake D."/>
            <person name="Billington K."/>
            <person name="Browne H."/>
            <person name="Dunn M."/>
            <person name="Hung S."/>
            <person name="Kawahara F."/>
            <person name="Miranda-Saavedra D."/>
            <person name="Mourier T."/>
            <person name="Nagra H."/>
            <person name="Otto T.D."/>
            <person name="Rawlings N."/>
            <person name="Sanchez A."/>
            <person name="Sanders M."/>
            <person name="Subramaniam C."/>
            <person name="Tay Y."/>
            <person name="Dear P."/>
            <person name="Doerig C."/>
            <person name="Gruber A."/>
            <person name="Parkinson J."/>
            <person name="Shirley M."/>
            <person name="Wan K.L."/>
            <person name="Berriman M."/>
            <person name="Tomley F."/>
            <person name="Pain A."/>
        </authorList>
    </citation>
    <scope>NUCLEOTIDE SEQUENCE</scope>
    <source>
        <strain evidence="4">Houghton</strain>
    </source>
</reference>
<dbReference type="InterPro" id="IPR047187">
    <property type="entry name" value="SF1_C_Upf1"/>
</dbReference>
<dbReference type="PANTHER" id="PTHR10887">
    <property type="entry name" value="DNA2/NAM7 HELICASE FAMILY"/>
    <property type="match status" value="1"/>
</dbReference>
<name>U6GK78_EIMAC</name>
<dbReference type="GO" id="GO:0004386">
    <property type="term" value="F:helicase activity"/>
    <property type="evidence" value="ECO:0007669"/>
    <property type="project" value="InterPro"/>
</dbReference>
<feature type="domain" description="DNA2/NAM7 helicase-like C-terminal" evidence="3">
    <location>
        <begin position="1416"/>
        <end position="1614"/>
    </location>
</feature>
<evidence type="ECO:0000259" key="3">
    <source>
        <dbReference type="Pfam" id="PF13087"/>
    </source>
</evidence>
<protein>
    <submittedName>
        <fullName evidence="4">Uncharacterized protein</fullName>
    </submittedName>
</protein>
<dbReference type="OrthoDB" id="347933at2759"/>
<feature type="region of interest" description="Disordered" evidence="1">
    <location>
        <begin position="116"/>
        <end position="190"/>
    </location>
</feature>
<gene>
    <name evidence="4" type="ORF">EAH_00039050</name>
</gene>
<organism evidence="4 5">
    <name type="scientific">Eimeria acervulina</name>
    <name type="common">Coccidian parasite</name>
    <dbReference type="NCBI Taxonomy" id="5801"/>
    <lineage>
        <taxon>Eukaryota</taxon>
        <taxon>Sar</taxon>
        <taxon>Alveolata</taxon>
        <taxon>Apicomplexa</taxon>
        <taxon>Conoidasida</taxon>
        <taxon>Coccidia</taxon>
        <taxon>Eucoccidiorida</taxon>
        <taxon>Eimeriorina</taxon>
        <taxon>Eimeriidae</taxon>
        <taxon>Eimeria</taxon>
    </lineage>
</organism>
<evidence type="ECO:0000256" key="1">
    <source>
        <dbReference type="SAM" id="MobiDB-lite"/>
    </source>
</evidence>
<feature type="compositionally biased region" description="Basic and acidic residues" evidence="1">
    <location>
        <begin position="1139"/>
        <end position="1148"/>
    </location>
</feature>
<dbReference type="Pfam" id="PF13087">
    <property type="entry name" value="AAA_12"/>
    <property type="match status" value="1"/>
</dbReference>
<dbReference type="OMA" id="RNDIWAF"/>
<dbReference type="Proteomes" id="UP000018050">
    <property type="component" value="Unassembled WGS sequence"/>
</dbReference>
<sequence length="1637" mass="174882">MHCSSCSARIASEGSWAQRVPAQTGAAFWPGSSTADRCRRDRQLRIRTVPVAGGRVTAVKLGPKAYGWIVLKLFPEGASTTSEPLEVWRLAPNTPEAVAQQEVELEVHLVQLLGNPQPLRGQNPPQLQQQPQLPSVEAQKATGYQSRCSPPSSSSHSDAPLSRVSKGLPKRRLAGGLPRPNGVSPQGFRRPAAVPSRVMGFERSVLNNDPVGCRDFESSQPHSHRSSGACAAFVPPLVRPAEELPSALEALPLEKAWPVNGAKALLSSICLCCGVIDCCRCADPSLQSGSGLADFFSGIFNVVPTEDALQCQQMGIKADILPPKIHELSATADEESTLVECYSQAEAGTAAESCYAPSLAKAPQSRPDTQRHLEENSNAPLQCWAPSLAVSAEASTAAQGEERKAPPQGFGAGSAAIAAATCGNGGSIPGGTGTASASSGARRSRFFALAGGCVPPPNSGAQTAFYCSGQNGAKSFSPSRDSAQGQGAACVRAFNQSPGPAPPVGSCEAAGGRNISGQTVMKPEVQHPLQAQHCEPWQHGKLQQLPSEKGGTVGEPQPQVLPLLLAEELPEGQLENLVDFVPVTFCTAPAEPPPFNAAYAAARHLFLSTSLEGKGLRASQLALRYFNSVLVSLQTALTETAQQISWSTGCSPGMGEARFLLEGACIRLDGKHHSGFQQRVAEANRQRKAKQQQLRRYHQLRQRKKRRIASGKTVSSSSEVEEQEGTSEASEGEAGVQRQPGLLLDLSKATFLPGPPQPLQEAHNAPKRSSIPFEKAASIKEQLGRNDIWAFSTDANGQFTRASLPAPPPLLLQIRQLLQGRRRAIGGIKAVWVGRLHDELASIEACQRLFRAEMALNKLTSGPEMPLKCVDAALELGAACAARLVGLSYQGGGVEAARQGDKTISQLIMVDVSSEEAEAVVCKCSNSGGNWMLNEEQQRVLIAISRWFGYTDGCRPFELRDETQLEKQHEDSEEYENRSDRIQNSQELRQGELSIFSQEKPHSVFHSKCQTSPPDKQEEGEDGDSSSKEAQGCITTSAAVASADDDDDIADICLFPEDLNEVQQQEDNDLEVSVGSAKGRRPEEGSAFPLDPPSEVAQNDGNYQSPGVPAIATIAGDALGVGIGAGKYTPMQVKNSKVVDSDAEKLKGQEAQQPSKAPTGAVTSASSLASTAVGMPGSSAPVFLVQGVFGAGKTTMLAASLATLCRLLDLAKSRSRVLLVCATNAAVDGVLLRLLRQYDCCDFARIGRLSEMQPALLPYAICSSAARNTAVHEFKAQWKRRRIWATTCSSFASSDLFADGGFRGAASEGTAGSFFPFLLMDEASQVAEPLAAAVLTRAQPLRCIFLGDTRQLPPTTRLRGPVAATASSLFSRLLQQAAPPAAAAEMHNASAHRMEKGAFQTCQSGNQESEGNSFFSVFQMRLQYRCHPDLGRLAAGLFYGPFVAHGVSAAQRLPLLPEWRGALCLAVVRGGRETKAGRSLINVQEASVVARLVHHALHSKQAAGLGNFKMEFHPPRPRPEDLGVICFYRAQADEVKRQLLRVLPKAVVDSVQVSTVDAFQGSEKEVIFLSLVRAHANMHGAAATRGGTPDFLTCPHRVCVALTRARRQLVIVAADTFLKQQNSLWSRVCSQAAQIHF</sequence>
<dbReference type="InterPro" id="IPR027417">
    <property type="entry name" value="P-loop_NTPase"/>
</dbReference>
<feature type="region of interest" description="Disordered" evidence="1">
    <location>
        <begin position="1000"/>
        <end position="1031"/>
    </location>
</feature>
<dbReference type="PANTHER" id="PTHR10887:SF322">
    <property type="entry name" value="HELICASE MOV-10"/>
    <property type="match status" value="1"/>
</dbReference>
<dbReference type="GeneID" id="25271975"/>
<dbReference type="RefSeq" id="XP_013250845.1">
    <property type="nucleotide sequence ID" value="XM_013395391.1"/>
</dbReference>
<dbReference type="SUPFAM" id="SSF52540">
    <property type="entry name" value="P-loop containing nucleoside triphosphate hydrolases"/>
    <property type="match status" value="1"/>
</dbReference>
<dbReference type="InterPro" id="IPR041677">
    <property type="entry name" value="DNA2/NAM7_AAA_11"/>
</dbReference>
<dbReference type="CDD" id="cd18808">
    <property type="entry name" value="SF1_C_Upf1"/>
    <property type="match status" value="1"/>
</dbReference>
<feature type="compositionally biased region" description="Low complexity" evidence="1">
    <location>
        <begin position="116"/>
        <end position="134"/>
    </location>
</feature>
<keyword evidence="5" id="KW-1185">Reference proteome</keyword>
<evidence type="ECO:0000313" key="4">
    <source>
        <dbReference type="EMBL" id="CDI78999.1"/>
    </source>
</evidence>
<dbReference type="InterPro" id="IPR045055">
    <property type="entry name" value="DNA2/NAM7-like"/>
</dbReference>